<evidence type="ECO:0000313" key="3">
    <source>
        <dbReference type="Proteomes" id="UP000236161"/>
    </source>
</evidence>
<feature type="compositionally biased region" description="Basic and acidic residues" evidence="1">
    <location>
        <begin position="63"/>
        <end position="72"/>
    </location>
</feature>
<gene>
    <name evidence="2" type="ORF">AXF42_Ash019808</name>
</gene>
<proteinExistence type="predicted"/>
<evidence type="ECO:0000313" key="2">
    <source>
        <dbReference type="EMBL" id="PKA58104.1"/>
    </source>
</evidence>
<protein>
    <submittedName>
        <fullName evidence="2">Uncharacterized protein</fullName>
    </submittedName>
</protein>
<evidence type="ECO:0000256" key="1">
    <source>
        <dbReference type="SAM" id="MobiDB-lite"/>
    </source>
</evidence>
<sequence length="72" mass="7991">MEWDCGLLEDGDLCPLDHLVRRRGGPVEQDSSDSGFVSGDRSPETKGRSKTASGDSVLGRWSSRREPQESRR</sequence>
<keyword evidence="3" id="KW-1185">Reference proteome</keyword>
<dbReference type="AlphaFoldDB" id="A0A2I0ARD1"/>
<feature type="region of interest" description="Disordered" evidence="1">
    <location>
        <begin position="24"/>
        <end position="72"/>
    </location>
</feature>
<accession>A0A2I0ARD1</accession>
<organism evidence="2 3">
    <name type="scientific">Apostasia shenzhenica</name>
    <dbReference type="NCBI Taxonomy" id="1088818"/>
    <lineage>
        <taxon>Eukaryota</taxon>
        <taxon>Viridiplantae</taxon>
        <taxon>Streptophyta</taxon>
        <taxon>Embryophyta</taxon>
        <taxon>Tracheophyta</taxon>
        <taxon>Spermatophyta</taxon>
        <taxon>Magnoliopsida</taxon>
        <taxon>Liliopsida</taxon>
        <taxon>Asparagales</taxon>
        <taxon>Orchidaceae</taxon>
        <taxon>Apostasioideae</taxon>
        <taxon>Apostasia</taxon>
    </lineage>
</organism>
<reference evidence="2 3" key="1">
    <citation type="journal article" date="2017" name="Nature">
        <title>The Apostasia genome and the evolution of orchids.</title>
        <authorList>
            <person name="Zhang G.Q."/>
            <person name="Liu K.W."/>
            <person name="Li Z."/>
            <person name="Lohaus R."/>
            <person name="Hsiao Y.Y."/>
            <person name="Niu S.C."/>
            <person name="Wang J.Y."/>
            <person name="Lin Y.C."/>
            <person name="Xu Q."/>
            <person name="Chen L.J."/>
            <person name="Yoshida K."/>
            <person name="Fujiwara S."/>
            <person name="Wang Z.W."/>
            <person name="Zhang Y.Q."/>
            <person name="Mitsuda N."/>
            <person name="Wang M."/>
            <person name="Liu G.H."/>
            <person name="Pecoraro L."/>
            <person name="Huang H.X."/>
            <person name="Xiao X.J."/>
            <person name="Lin M."/>
            <person name="Wu X.Y."/>
            <person name="Wu W.L."/>
            <person name="Chen Y.Y."/>
            <person name="Chang S.B."/>
            <person name="Sakamoto S."/>
            <person name="Ohme-Takagi M."/>
            <person name="Yagi M."/>
            <person name="Zeng S.J."/>
            <person name="Shen C.Y."/>
            <person name="Yeh C.M."/>
            <person name="Luo Y.B."/>
            <person name="Tsai W.C."/>
            <person name="Van de Peer Y."/>
            <person name="Liu Z.J."/>
        </authorList>
    </citation>
    <scope>NUCLEOTIDE SEQUENCE [LARGE SCALE GENOMIC DNA]</scope>
    <source>
        <strain evidence="3">cv. Shenzhen</strain>
        <tissue evidence="2">Stem</tissue>
    </source>
</reference>
<dbReference type="Proteomes" id="UP000236161">
    <property type="component" value="Unassembled WGS sequence"/>
</dbReference>
<name>A0A2I0ARD1_9ASPA</name>
<dbReference type="EMBL" id="KZ451956">
    <property type="protein sequence ID" value="PKA58104.1"/>
    <property type="molecule type" value="Genomic_DNA"/>
</dbReference>